<gene>
    <name evidence="2" type="ORF">COS38_03575</name>
</gene>
<dbReference type="EMBL" id="PEUM01000105">
    <property type="protein sequence ID" value="PIV25070.1"/>
    <property type="molecule type" value="Genomic_DNA"/>
</dbReference>
<dbReference type="SUPFAM" id="SSF158446">
    <property type="entry name" value="IVS-encoded protein-like"/>
    <property type="match status" value="1"/>
</dbReference>
<dbReference type="InterPro" id="IPR036583">
    <property type="entry name" value="23S_rRNA_IVS_sf"/>
</dbReference>
<proteinExistence type="predicted"/>
<dbReference type="Gene3D" id="1.20.1440.60">
    <property type="entry name" value="23S rRNA-intervening sequence"/>
    <property type="match status" value="1"/>
</dbReference>
<evidence type="ECO:0000313" key="3">
    <source>
        <dbReference type="Proteomes" id="UP000229966"/>
    </source>
</evidence>
<name>A0A2M7CHG1_9BACT</name>
<feature type="region of interest" description="Disordered" evidence="1">
    <location>
        <begin position="1"/>
        <end position="22"/>
    </location>
</feature>
<organism evidence="2 3">
    <name type="scientific">Candidatus Berkelbacteria bacterium CG03_land_8_20_14_0_80_40_36</name>
    <dbReference type="NCBI Taxonomy" id="1974509"/>
    <lineage>
        <taxon>Bacteria</taxon>
        <taxon>Candidatus Berkelbacteria</taxon>
    </lineage>
</organism>
<feature type="compositionally biased region" description="Basic and acidic residues" evidence="1">
    <location>
        <begin position="1"/>
        <end position="10"/>
    </location>
</feature>
<reference evidence="3" key="1">
    <citation type="submission" date="2017-09" db="EMBL/GenBank/DDBJ databases">
        <title>Depth-based differentiation of microbial function through sediment-hosted aquifers and enrichment of novel symbionts in the deep terrestrial subsurface.</title>
        <authorList>
            <person name="Probst A.J."/>
            <person name="Ladd B."/>
            <person name="Jarett J.K."/>
            <person name="Geller-Mcgrath D.E."/>
            <person name="Sieber C.M.K."/>
            <person name="Emerson J.B."/>
            <person name="Anantharaman K."/>
            <person name="Thomas B.C."/>
            <person name="Malmstrom R."/>
            <person name="Stieglmeier M."/>
            <person name="Klingl A."/>
            <person name="Woyke T."/>
            <person name="Ryan C.M."/>
            <person name="Banfield J.F."/>
        </authorList>
    </citation>
    <scope>NUCLEOTIDE SEQUENCE [LARGE SCALE GENOMIC DNA]</scope>
</reference>
<sequence>MKDTRNKTQDTDTLQTPNSKQEHTTVFDLEDSITRFAIQVIKLCKKLDRNPINDRIVSQAVSSSGSVGANYREANDALGKKDFAHKLKISRKECKEAIHWLILIGEANEQSTGEIAELINEGQEIRNILSAIIKKCW</sequence>
<evidence type="ECO:0000256" key="1">
    <source>
        <dbReference type="SAM" id="MobiDB-lite"/>
    </source>
</evidence>
<dbReference type="Pfam" id="PF05635">
    <property type="entry name" value="23S_rRNA_IVP"/>
    <property type="match status" value="1"/>
</dbReference>
<evidence type="ECO:0000313" key="2">
    <source>
        <dbReference type="EMBL" id="PIV25070.1"/>
    </source>
</evidence>
<comment type="caution">
    <text evidence="2">The sequence shown here is derived from an EMBL/GenBank/DDBJ whole genome shotgun (WGS) entry which is preliminary data.</text>
</comment>
<dbReference type="PANTHER" id="PTHR38471">
    <property type="entry name" value="FOUR HELIX BUNDLE PROTEIN"/>
    <property type="match status" value="1"/>
</dbReference>
<dbReference type="AlphaFoldDB" id="A0A2M7CHG1"/>
<accession>A0A2M7CHG1</accession>
<protein>
    <submittedName>
        <fullName evidence="2">Four helix bundle protein</fullName>
    </submittedName>
</protein>
<dbReference type="Proteomes" id="UP000229966">
    <property type="component" value="Unassembled WGS sequence"/>
</dbReference>
<dbReference type="PANTHER" id="PTHR38471:SF2">
    <property type="entry name" value="FOUR HELIX BUNDLE PROTEIN"/>
    <property type="match status" value="1"/>
</dbReference>
<dbReference type="NCBIfam" id="TIGR02436">
    <property type="entry name" value="four helix bundle protein"/>
    <property type="match status" value="1"/>
</dbReference>
<dbReference type="InterPro" id="IPR012657">
    <property type="entry name" value="23S_rRNA-intervening_sequence"/>
</dbReference>